<dbReference type="InterPro" id="IPR014718">
    <property type="entry name" value="GH-type_carb-bd"/>
</dbReference>
<keyword evidence="3" id="KW-0961">Cell wall biogenesis/degradation</keyword>
<dbReference type="SUPFAM" id="SSF74650">
    <property type="entry name" value="Galactose mutarotase-like"/>
    <property type="match status" value="1"/>
</dbReference>
<dbReference type="InterPro" id="IPR015364">
    <property type="entry name" value="RhgB_N"/>
</dbReference>
<dbReference type="Pfam" id="PF09284">
    <property type="entry name" value="RhgB_N"/>
    <property type="match status" value="1"/>
</dbReference>
<dbReference type="InterPro" id="IPR016590">
    <property type="entry name" value="Rhamnogalacturonase_B"/>
</dbReference>
<dbReference type="GO" id="GO:0030246">
    <property type="term" value="F:carbohydrate binding"/>
    <property type="evidence" value="ECO:0007669"/>
    <property type="project" value="InterPro"/>
</dbReference>
<dbReference type="Pfam" id="PF14686">
    <property type="entry name" value="fn3_3"/>
    <property type="match status" value="1"/>
</dbReference>
<protein>
    <submittedName>
        <fullName evidence="8">Rhamnogalacturonase B, N-terminal-domain-containing protein</fullName>
    </submittedName>
</protein>
<evidence type="ECO:0000313" key="9">
    <source>
        <dbReference type="Proteomes" id="UP001218218"/>
    </source>
</evidence>
<keyword evidence="4" id="KW-0624">Polysaccharide degradation</keyword>
<dbReference type="EMBL" id="JARIHO010000035">
    <property type="protein sequence ID" value="KAJ7331393.1"/>
    <property type="molecule type" value="Genomic_DNA"/>
</dbReference>
<keyword evidence="9" id="KW-1185">Reference proteome</keyword>
<dbReference type="GO" id="GO:0016837">
    <property type="term" value="F:carbon-oxygen lyase activity, acting on polysaccharides"/>
    <property type="evidence" value="ECO:0007669"/>
    <property type="project" value="InterPro"/>
</dbReference>
<dbReference type="AlphaFoldDB" id="A0AAD6ZNQ0"/>
<evidence type="ECO:0000256" key="1">
    <source>
        <dbReference type="ARBA" id="ARBA00023157"/>
    </source>
</evidence>
<feature type="chain" id="PRO_5042280040" evidence="5">
    <location>
        <begin position="22"/>
        <end position="367"/>
    </location>
</feature>
<dbReference type="Gene3D" id="2.60.40.1120">
    <property type="entry name" value="Carboxypeptidase-like, regulatory domain"/>
    <property type="match status" value="1"/>
</dbReference>
<evidence type="ECO:0000259" key="6">
    <source>
        <dbReference type="Pfam" id="PF09284"/>
    </source>
</evidence>
<keyword evidence="2" id="KW-0119">Carbohydrate metabolism</keyword>
<comment type="caution">
    <text evidence="8">The sequence shown here is derived from an EMBL/GenBank/DDBJ whole genome shotgun (WGS) entry which is preliminary data.</text>
</comment>
<evidence type="ECO:0000256" key="4">
    <source>
        <dbReference type="ARBA" id="ARBA00023326"/>
    </source>
</evidence>
<feature type="domain" description="Rhamnogalacturonase B N-terminal" evidence="6">
    <location>
        <begin position="22"/>
        <end position="247"/>
    </location>
</feature>
<feature type="signal peptide" evidence="5">
    <location>
        <begin position="1"/>
        <end position="21"/>
    </location>
</feature>
<accession>A0AAD6ZNQ0</accession>
<dbReference type="Gene3D" id="2.70.98.10">
    <property type="match status" value="1"/>
</dbReference>
<evidence type="ECO:0000256" key="5">
    <source>
        <dbReference type="SAM" id="SignalP"/>
    </source>
</evidence>
<proteinExistence type="predicted"/>
<dbReference type="InterPro" id="IPR029413">
    <property type="entry name" value="RG-lyase_II"/>
</dbReference>
<evidence type="ECO:0000256" key="2">
    <source>
        <dbReference type="ARBA" id="ARBA00023277"/>
    </source>
</evidence>
<evidence type="ECO:0000256" key="3">
    <source>
        <dbReference type="ARBA" id="ARBA00023316"/>
    </source>
</evidence>
<dbReference type="PANTHER" id="PTHR36574">
    <property type="entry name" value="RHAMNOGALACTURONATE LYASE-RELATED"/>
    <property type="match status" value="1"/>
</dbReference>
<dbReference type="GO" id="GO:0071555">
    <property type="term" value="P:cell wall organization"/>
    <property type="evidence" value="ECO:0007669"/>
    <property type="project" value="UniProtKB-KW"/>
</dbReference>
<dbReference type="InterPro" id="IPR011013">
    <property type="entry name" value="Gal_mutarotase_sf_dom"/>
</dbReference>
<evidence type="ECO:0000259" key="7">
    <source>
        <dbReference type="Pfam" id="PF14686"/>
    </source>
</evidence>
<keyword evidence="1" id="KW-1015">Disulfide bond</keyword>
<dbReference type="PANTHER" id="PTHR36574:SF1">
    <property type="entry name" value="RHAMNOGALACTURONATE LYASE-RELATED"/>
    <property type="match status" value="1"/>
</dbReference>
<sequence>MLRFFLSVVAALSCWIASVAAFGLVVSGNSFIVTTDGGLVFTVESTSGDITSMKFNGIETQSNNGKRSQISSGIGASCSWVQGGNEDNYIIITCTTSTLTQYYVARRNDPAIHMGTFTTVEFTVGEFCFIARLSTATLPNGFPVSNIVGGTAIEGTDVYLVSGQTRTKFYSSRQFLDDQVHGVTGSNVAAWMIIPGTGYESSSGDMFMRDINNQNSDDQELYFYMNSGHTQTEAFRQGFHGPYVLCLPPTARGRVIGKASNFRAAFSTLISIGWSNSAAEYWVRTDTSGNYVSPFMKPGTHTMTTMFADVSDLMYEVELAVGSTTVTVSAGGATTANIASSLKVRVACGLSILSTADGITPLGANST</sequence>
<name>A0AAD6ZNQ0_9AGAR</name>
<feature type="domain" description="Rhamnogalacturonan lyase" evidence="7">
    <location>
        <begin position="251"/>
        <end position="335"/>
    </location>
</feature>
<dbReference type="GO" id="GO:0045490">
    <property type="term" value="P:pectin catabolic process"/>
    <property type="evidence" value="ECO:0007669"/>
    <property type="project" value="TreeGrafter"/>
</dbReference>
<keyword evidence="5" id="KW-0732">Signal</keyword>
<dbReference type="InterPro" id="IPR013784">
    <property type="entry name" value="Carb-bd-like_fold"/>
</dbReference>
<gene>
    <name evidence="8" type="ORF">DFH08DRAFT_1083898</name>
</gene>
<evidence type="ECO:0000313" key="8">
    <source>
        <dbReference type="EMBL" id="KAJ7331393.1"/>
    </source>
</evidence>
<reference evidence="8" key="1">
    <citation type="submission" date="2023-03" db="EMBL/GenBank/DDBJ databases">
        <title>Massive genome expansion in bonnet fungi (Mycena s.s.) driven by repeated elements and novel gene families across ecological guilds.</title>
        <authorList>
            <consortium name="Lawrence Berkeley National Laboratory"/>
            <person name="Harder C.B."/>
            <person name="Miyauchi S."/>
            <person name="Viragh M."/>
            <person name="Kuo A."/>
            <person name="Thoen E."/>
            <person name="Andreopoulos B."/>
            <person name="Lu D."/>
            <person name="Skrede I."/>
            <person name="Drula E."/>
            <person name="Henrissat B."/>
            <person name="Morin E."/>
            <person name="Kohler A."/>
            <person name="Barry K."/>
            <person name="LaButti K."/>
            <person name="Morin E."/>
            <person name="Salamov A."/>
            <person name="Lipzen A."/>
            <person name="Mereny Z."/>
            <person name="Hegedus B."/>
            <person name="Baldrian P."/>
            <person name="Stursova M."/>
            <person name="Weitz H."/>
            <person name="Taylor A."/>
            <person name="Grigoriev I.V."/>
            <person name="Nagy L.G."/>
            <person name="Martin F."/>
            <person name="Kauserud H."/>
        </authorList>
    </citation>
    <scope>NUCLEOTIDE SEQUENCE</scope>
    <source>
        <strain evidence="8">CBHHK002</strain>
    </source>
</reference>
<dbReference type="Proteomes" id="UP001218218">
    <property type="component" value="Unassembled WGS sequence"/>
</dbReference>
<dbReference type="CDD" id="cd10320">
    <property type="entry name" value="RGL4_N"/>
    <property type="match status" value="1"/>
</dbReference>
<dbReference type="SUPFAM" id="SSF49452">
    <property type="entry name" value="Starch-binding domain-like"/>
    <property type="match status" value="1"/>
</dbReference>
<organism evidence="8 9">
    <name type="scientific">Mycena albidolilacea</name>
    <dbReference type="NCBI Taxonomy" id="1033008"/>
    <lineage>
        <taxon>Eukaryota</taxon>
        <taxon>Fungi</taxon>
        <taxon>Dikarya</taxon>
        <taxon>Basidiomycota</taxon>
        <taxon>Agaricomycotina</taxon>
        <taxon>Agaricomycetes</taxon>
        <taxon>Agaricomycetidae</taxon>
        <taxon>Agaricales</taxon>
        <taxon>Marasmiineae</taxon>
        <taxon>Mycenaceae</taxon>
        <taxon>Mycena</taxon>
    </lineage>
</organism>